<proteinExistence type="predicted"/>
<dbReference type="Pfam" id="PF00582">
    <property type="entry name" value="Usp"/>
    <property type="match status" value="2"/>
</dbReference>
<reference evidence="3" key="1">
    <citation type="submission" date="2017-06" db="EMBL/GenBank/DDBJ databases">
        <authorList>
            <person name="Varghese N."/>
            <person name="Submissions S."/>
        </authorList>
    </citation>
    <scope>NUCLEOTIDE SEQUENCE [LARGE SCALE GENOMIC DNA]</scope>
    <source>
        <strain evidence="3">DSM 11116</strain>
    </source>
</reference>
<dbReference type="RefSeq" id="WP_088843333.1">
    <property type="nucleotide sequence ID" value="NZ_FYEW01000001.1"/>
</dbReference>
<evidence type="ECO:0000259" key="1">
    <source>
        <dbReference type="Pfam" id="PF00582"/>
    </source>
</evidence>
<dbReference type="Proteomes" id="UP000198131">
    <property type="component" value="Unassembled WGS sequence"/>
</dbReference>
<gene>
    <name evidence="2" type="ORF">SAMN06265337_2093</name>
</gene>
<organism evidence="2 3">
    <name type="scientific">Hymenobacter gelipurpurascens</name>
    <dbReference type="NCBI Taxonomy" id="89968"/>
    <lineage>
        <taxon>Bacteria</taxon>
        <taxon>Pseudomonadati</taxon>
        <taxon>Bacteroidota</taxon>
        <taxon>Cytophagia</taxon>
        <taxon>Cytophagales</taxon>
        <taxon>Hymenobacteraceae</taxon>
        <taxon>Hymenobacter</taxon>
    </lineage>
</organism>
<protein>
    <submittedName>
        <fullName evidence="2">Universal stress protein family protein</fullName>
    </submittedName>
</protein>
<evidence type="ECO:0000313" key="3">
    <source>
        <dbReference type="Proteomes" id="UP000198131"/>
    </source>
</evidence>
<dbReference type="Gene3D" id="3.40.50.620">
    <property type="entry name" value="HUPs"/>
    <property type="match status" value="2"/>
</dbReference>
<feature type="domain" description="UspA" evidence="1">
    <location>
        <begin position="5"/>
        <end position="122"/>
    </location>
</feature>
<feature type="domain" description="UspA" evidence="1">
    <location>
        <begin position="152"/>
        <end position="273"/>
    </location>
</feature>
<name>A0A212TPK8_9BACT</name>
<evidence type="ECO:0000313" key="2">
    <source>
        <dbReference type="EMBL" id="SNC67850.1"/>
    </source>
</evidence>
<dbReference type="InterPro" id="IPR006016">
    <property type="entry name" value="UspA"/>
</dbReference>
<sequence>MKPSFLVVTDLSARSQRATYLAALLASAVGGQLVLLHPEVLPMLEPELGMVTVPAEYFEQQRQDDAQALRELVRQLPAPAIVESLQGSLGEVLENLIVRWQPRLLVLALAAEHDVLDELLINQALPALRDTGLPLLLVPENAAQDPVMPRVVAVAADGEEFRLSTAAQALVPILAEWTTDYCIIHVATPDEESADGSRHAEATVRHSGLLPSPPRTYQVRYQPRSAGIVQAAQDVQAELLVMPVRPRTFLSSIFGCGVAAEVVRASPIPVLLLPTVPLPTDKPDPENVDGLIY</sequence>
<dbReference type="EMBL" id="FYEW01000001">
    <property type="protein sequence ID" value="SNC67850.1"/>
    <property type="molecule type" value="Genomic_DNA"/>
</dbReference>
<dbReference type="SUPFAM" id="SSF52402">
    <property type="entry name" value="Adenine nucleotide alpha hydrolases-like"/>
    <property type="match status" value="2"/>
</dbReference>
<dbReference type="OrthoDB" id="871451at2"/>
<accession>A0A212TPK8</accession>
<keyword evidence="3" id="KW-1185">Reference proteome</keyword>
<dbReference type="AlphaFoldDB" id="A0A212TPK8"/>
<dbReference type="InterPro" id="IPR014729">
    <property type="entry name" value="Rossmann-like_a/b/a_fold"/>
</dbReference>